<dbReference type="EMBL" id="JAFEUM010000006">
    <property type="protein sequence ID" value="MBM7037580.1"/>
    <property type="molecule type" value="Genomic_DNA"/>
</dbReference>
<name>A0ABS2HJ85_9VIBR</name>
<keyword evidence="2" id="KW-0378">Hydrolase</keyword>
<keyword evidence="3" id="KW-1185">Reference proteome</keyword>
<organism evidence="2 3">
    <name type="scientific">Vibrio ulleungensis</name>
    <dbReference type="NCBI Taxonomy" id="2807619"/>
    <lineage>
        <taxon>Bacteria</taxon>
        <taxon>Pseudomonadati</taxon>
        <taxon>Pseudomonadota</taxon>
        <taxon>Gammaproteobacteria</taxon>
        <taxon>Vibrionales</taxon>
        <taxon>Vibrionaceae</taxon>
        <taxon>Vibrio</taxon>
    </lineage>
</organism>
<evidence type="ECO:0000259" key="1">
    <source>
        <dbReference type="Pfam" id="PF12146"/>
    </source>
</evidence>
<dbReference type="PRINTS" id="PR00111">
    <property type="entry name" value="ABHYDROLASE"/>
</dbReference>
<dbReference type="Proteomes" id="UP000809621">
    <property type="component" value="Unassembled WGS sequence"/>
</dbReference>
<accession>A0ABS2HJ85</accession>
<dbReference type="InterPro" id="IPR000073">
    <property type="entry name" value="AB_hydrolase_1"/>
</dbReference>
<feature type="domain" description="Serine aminopeptidase S33" evidence="1">
    <location>
        <begin position="52"/>
        <end position="306"/>
    </location>
</feature>
<comment type="caution">
    <text evidence="2">The sequence shown here is derived from an EMBL/GenBank/DDBJ whole genome shotgun (WGS) entry which is preliminary data.</text>
</comment>
<dbReference type="Pfam" id="PF12146">
    <property type="entry name" value="Hydrolase_4"/>
    <property type="match status" value="1"/>
</dbReference>
<dbReference type="Gene3D" id="3.40.50.1820">
    <property type="entry name" value="alpha/beta hydrolase"/>
    <property type="match status" value="1"/>
</dbReference>
<dbReference type="InterPro" id="IPR029058">
    <property type="entry name" value="AB_hydrolase_fold"/>
</dbReference>
<dbReference type="SUPFAM" id="SSF53474">
    <property type="entry name" value="alpha/beta-Hydrolases"/>
    <property type="match status" value="1"/>
</dbReference>
<dbReference type="RefSeq" id="WP_205159105.1">
    <property type="nucleotide sequence ID" value="NZ_JAFEUM010000006.1"/>
</dbReference>
<evidence type="ECO:0000313" key="3">
    <source>
        <dbReference type="Proteomes" id="UP000809621"/>
    </source>
</evidence>
<protein>
    <submittedName>
        <fullName evidence="2">Alpha/beta fold hydrolase</fullName>
    </submittedName>
</protein>
<dbReference type="InterPro" id="IPR022742">
    <property type="entry name" value="Hydrolase_4"/>
</dbReference>
<sequence>MSLDHSQDFTQEAQFVSQMQGPIADFWAAREQGFLPAIENKKLYWVKFTSPKHSKAIVMVNGRTETVLKYQELFFDLFQQGYDVYSFDHRGQGLSDRVAHNAQMGHVEEFDHYVRDLSSMIDHFDLGGYQQRFLLGHSMGGAITTRFLQTHDCSAFNAAALSAPMFGIYLPAALKPIARGLSKWMAKLIPTTHYAVGQSGFDPKPFENNTLSHSKVRYAWADELHLNTEQIQMGGPTSHWVWQAMDGAKLCVENAAKIPLPLLIMQGEEDLVVDNLAHGQFMEHAPASTKLIVIKGARHELLVEADKMRNQAMNEILQWFDNHTDSAD</sequence>
<reference evidence="2 3" key="1">
    <citation type="submission" date="2021-02" db="EMBL/GenBank/DDBJ databases">
        <authorList>
            <person name="Park J.-S."/>
        </authorList>
    </citation>
    <scope>NUCLEOTIDE SEQUENCE [LARGE SCALE GENOMIC DNA]</scope>
    <source>
        <strain evidence="2 3">188UL20-2</strain>
    </source>
</reference>
<proteinExistence type="predicted"/>
<evidence type="ECO:0000313" key="2">
    <source>
        <dbReference type="EMBL" id="MBM7037580.1"/>
    </source>
</evidence>
<dbReference type="PANTHER" id="PTHR11614">
    <property type="entry name" value="PHOSPHOLIPASE-RELATED"/>
    <property type="match status" value="1"/>
</dbReference>
<dbReference type="GO" id="GO:0016787">
    <property type="term" value="F:hydrolase activity"/>
    <property type="evidence" value="ECO:0007669"/>
    <property type="project" value="UniProtKB-KW"/>
</dbReference>
<dbReference type="InterPro" id="IPR051044">
    <property type="entry name" value="MAG_DAG_Lipase"/>
</dbReference>
<gene>
    <name evidence="2" type="ORF">JQC93_14310</name>
</gene>